<feature type="transmembrane region" description="Helical" evidence="9">
    <location>
        <begin position="502"/>
        <end position="524"/>
    </location>
</feature>
<feature type="transmembrane region" description="Helical" evidence="9">
    <location>
        <begin position="1092"/>
        <end position="1112"/>
    </location>
</feature>
<keyword evidence="8" id="KW-0807">Transducer</keyword>
<feature type="transmembrane region" description="Helical" evidence="9">
    <location>
        <begin position="858"/>
        <end position="880"/>
    </location>
</feature>
<feature type="transmembrane region" description="Helical" evidence="9">
    <location>
        <begin position="970"/>
        <end position="996"/>
    </location>
</feature>
<feature type="transmembrane region" description="Helical" evidence="9">
    <location>
        <begin position="254"/>
        <end position="277"/>
    </location>
</feature>
<feature type="transmembrane region" description="Helical" evidence="9">
    <location>
        <begin position="27"/>
        <end position="48"/>
    </location>
</feature>
<keyword evidence="4" id="KW-0552">Olfaction</keyword>
<evidence type="ECO:0000256" key="9">
    <source>
        <dbReference type="SAM" id="Phobius"/>
    </source>
</evidence>
<evidence type="ECO:0000313" key="10">
    <source>
        <dbReference type="EMBL" id="KYM97081.1"/>
    </source>
</evidence>
<reference evidence="10 11" key="1">
    <citation type="submission" date="2016-03" db="EMBL/GenBank/DDBJ databases">
        <title>Cyphomyrmex costatus WGS genome.</title>
        <authorList>
            <person name="Nygaard S."/>
            <person name="Hu H."/>
            <person name="Boomsma J."/>
            <person name="Zhang G."/>
        </authorList>
    </citation>
    <scope>NUCLEOTIDE SEQUENCE [LARGE SCALE GENOMIC DNA]</scope>
    <source>
        <strain evidence="10">MS0001</strain>
        <tissue evidence="10">Whole body</tissue>
    </source>
</reference>
<keyword evidence="5 9" id="KW-1133">Transmembrane helix</keyword>
<feature type="transmembrane region" description="Helical" evidence="9">
    <location>
        <begin position="408"/>
        <end position="435"/>
    </location>
</feature>
<feature type="transmembrane region" description="Helical" evidence="9">
    <location>
        <begin position="1539"/>
        <end position="1561"/>
    </location>
</feature>
<feature type="transmembrane region" description="Helical" evidence="9">
    <location>
        <begin position="635"/>
        <end position="664"/>
    </location>
</feature>
<feature type="transmembrane region" description="Helical" evidence="9">
    <location>
        <begin position="297"/>
        <end position="318"/>
    </location>
</feature>
<comment type="subcellular location">
    <subcellularLocation>
        <location evidence="1">Membrane</location>
        <topology evidence="1">Multi-pass membrane protein</topology>
    </subcellularLocation>
</comment>
<feature type="transmembrane region" description="Helical" evidence="9">
    <location>
        <begin position="826"/>
        <end position="846"/>
    </location>
</feature>
<dbReference type="PANTHER" id="PTHR21137:SF42">
    <property type="entry name" value="ODORANT RECEPTOR 83A"/>
    <property type="match status" value="1"/>
</dbReference>
<dbReference type="InterPro" id="IPR004117">
    <property type="entry name" value="7tm6_olfct_rcpt"/>
</dbReference>
<evidence type="ECO:0000256" key="8">
    <source>
        <dbReference type="ARBA" id="ARBA00023224"/>
    </source>
</evidence>
<feature type="transmembrane region" description="Helical" evidence="9">
    <location>
        <begin position="1671"/>
        <end position="1700"/>
    </location>
</feature>
<evidence type="ECO:0000256" key="6">
    <source>
        <dbReference type="ARBA" id="ARBA00023136"/>
    </source>
</evidence>
<dbReference type="Pfam" id="PF02949">
    <property type="entry name" value="7tm_6"/>
    <property type="match status" value="7"/>
</dbReference>
<keyword evidence="7 10" id="KW-0675">Receptor</keyword>
<evidence type="ECO:0000313" key="11">
    <source>
        <dbReference type="Proteomes" id="UP000078542"/>
    </source>
</evidence>
<keyword evidence="6 9" id="KW-0472">Membrane</keyword>
<feature type="transmembrane region" description="Helical" evidence="9">
    <location>
        <begin position="1712"/>
        <end position="1732"/>
    </location>
</feature>
<evidence type="ECO:0000256" key="1">
    <source>
        <dbReference type="ARBA" id="ARBA00004141"/>
    </source>
</evidence>
<dbReference type="GO" id="GO:0007165">
    <property type="term" value="P:signal transduction"/>
    <property type="evidence" value="ECO:0007669"/>
    <property type="project" value="UniProtKB-KW"/>
</dbReference>
<evidence type="ECO:0000256" key="2">
    <source>
        <dbReference type="ARBA" id="ARBA00022606"/>
    </source>
</evidence>
<protein>
    <submittedName>
        <fullName evidence="10">Odorant receptor 2a</fullName>
    </submittedName>
</protein>
<feature type="transmembrane region" description="Helical" evidence="9">
    <location>
        <begin position="1304"/>
        <end position="1326"/>
    </location>
</feature>
<feature type="transmembrane region" description="Helical" evidence="9">
    <location>
        <begin position="1955"/>
        <end position="1977"/>
    </location>
</feature>
<dbReference type="GO" id="GO:0004984">
    <property type="term" value="F:olfactory receptor activity"/>
    <property type="evidence" value="ECO:0007669"/>
    <property type="project" value="InterPro"/>
</dbReference>
<sequence>MDMSTISRAVKIGLHAYGIWPYLPSTILFRLLCIVMFGTVQFFQYQYVVIHFYIDNFSDLMDGVSSAMTYSLFIIKLIILWANQQTFSDILQMMAMDWRNCVLTDRSLRITTNKAKLSHRISSWIIGLQIGAIILYTCGVLSINTGNIQRMNVSAREHILKLKLPFQIDTVPIYMLVTILEFLNLAMCGYGTSMINSFIITLILHIGGQIDILCEWLLKGFSKNMTHTVDGITVKALITKHQQIIMFSEYIENLYTYIALMLFVSDTIIICCLGFIIITVSNVGKHHSMDAPNGVVILVKSVLYYIVINLEAFVYCFVGEYLNVKSKMIGDAAYDSLWYDITTKKKRIILLVILRSQKRLTITIGKIMDLSLDRFASVRFLRHKFTISRAVKIGLHVYGIWPYLPSTILFRLFCIVMFGTVQFFQYQYVVIHFYIDSFSDLMDGVSSAMTYSLFIIKLTILWANQQTFSDILQMMAIDWRNCVLTDCSLRITTNKAKLSHRISSWIIGLQIIAITLYTCGVLAVNTGNIQRMNVSAREHILKLKLPFQIDTFPIYMLVTILEFLNLSMCGYGISMINSLIITLILHIGGQIDILCEWLLKGFSKNMTHTVNGITVKALITKHQQIIMFSENIENLYTYIALMLFVSDTIIICCLGFIIITSIGAPNGVAILVRSVLYYIVMNLEAFIYCFVGEYLNAKSKMIGDAAYDSLWYDITTEKKRIILLVILRSQKRLTITIGKIMDLSLERFASVRFLRHKLSSYNTDDIKASNISTRLLLLEMDLPFDANQRLKDNNIRNMKLKNTVSQVIEMYLRIFGIWPNMSCVSLYRLFWIVSIIIEQIFQYRYILMRFHLIDFSEIMHILGAAMTYTIFLIKLVIFWCKQRKFVEILTTMAEDWNDCDNGGVALRETAGKAKLSSRICNGLIILHTIAAFAYVIGILLADADVTDRTAELPLMMKMEYPFVIDTQRKYSLVLAAQFVFVMVCSWGAGLFNALFLTLTLHVGSQMNILLCWLTQVGSKNIENKRDSFVTVMTKIIRKHQKIINLSENVENLYSYIALLQFASNIVMICSLAFLIVTAIGSPDATEQIIRSLLFYAVTNLEAFIFCFAGEYLSNKSKAIGNAAYNSAWYDMKTKDSRVLLFIILRSQRQLKLTAGKMTVLSLECFEICHCRYLLLHLHSNDLFDLMDCFSSFLTQVKFTIKLIIFWLNERKFFEILTMMAEDWNDCAGSNINMRETACKAKLANRITNAMFTLHTLTIVAYSIGVLLADVDVTEQSELPLLLKVELPVNINTKRMYKMLLTMQFVHLIMSGCGTGLLNALLLTLTLHVGGQMDILRCWLNELVPQGNEGSESVAVTTNRIIRKHQRIINFSEYIEDLYTYIATLNRTLKFMLILCGIWPGASYILLCRIFWIVSLIVTLFCHYRYFLTHVYSAEILDLMDCLSSFLAYSKIIIKFLVFWLNQRVYTYTHTSKYNKSLKHLNIYMTTIKIILRIIRLIKLIIHRKFVEILTVMAEDWNDCANSDISIRETTRKAKISDRITNAIITLHTTTVVAYCIGIVLADVDVTDSTKELPLVNKVEIPFSINTQFTYRTVLITEFLLMILCGWAAGITNSLLLTLILHTAGQIEIMRHWLMQLVPRRNEDKHKSITVTTSKIIQKHQKIISFSRNIEILYSYIALLQFVSNTIMICSLGFVIVTAIGSPNALEQIMKSILFYTITNLEAFIFCYAGEYLNNKSKEIGLAAYNCEWYDLKSTESRILLFIILRSQKQLTLTKIMDRQNPLNRTAKFLLTLSGVWPGASCALFSRTLFIVSVIIIQYCHYRYFMIHMHSATLWEYMDMLPVVIAHSKMLFKCLVFWLNQRKFVETMMLITEDWNDCAENDIGLRVMTDKAKISDRITNMIFVLHTVTVALHSLGIIIADVDITDNIELPLLHKLELPFSVNTQRMYRLVLITEFIHLIFSNWMSGVINIIFLAMIIHVGGQMDVLQHWLEEFIPKGNKITQKPVAIGTPDTIKQIARSILFFAITNLEAFIFCFAGEYLNNKSKAIGNAAYNSAWYNLKPEDSRILSFIILRSQKQLTLTVGKIADLSLEYFTSVRIIRSMQLILHIIRI</sequence>
<feature type="transmembrane region" description="Helical" evidence="9">
    <location>
        <begin position="670"/>
        <end position="691"/>
    </location>
</feature>
<gene>
    <name evidence="10" type="ORF">ALC62_12189</name>
</gene>
<evidence type="ECO:0000256" key="5">
    <source>
        <dbReference type="ARBA" id="ARBA00022989"/>
    </source>
</evidence>
<feature type="transmembrane region" description="Helical" evidence="9">
    <location>
        <begin position="60"/>
        <end position="82"/>
    </location>
</feature>
<proteinExistence type="predicted"/>
<keyword evidence="2" id="KW-0716">Sensory transduction</keyword>
<name>A0A195CA58_9HYME</name>
<accession>A0A195CA58</accession>
<feature type="transmembrane region" description="Helical" evidence="9">
    <location>
        <begin position="1390"/>
        <end position="1420"/>
    </location>
</feature>
<evidence type="ECO:0000256" key="4">
    <source>
        <dbReference type="ARBA" id="ARBA00022725"/>
    </source>
</evidence>
<dbReference type="STRING" id="456900.A0A195CA58"/>
<feature type="transmembrane region" description="Helical" evidence="9">
    <location>
        <begin position="2020"/>
        <end position="2040"/>
    </location>
</feature>
<feature type="transmembrane region" description="Helical" evidence="9">
    <location>
        <begin position="1598"/>
        <end position="1620"/>
    </location>
</feature>
<feature type="transmembrane region" description="Helical" evidence="9">
    <location>
        <begin position="922"/>
        <end position="941"/>
    </location>
</feature>
<keyword evidence="3 9" id="KW-0812">Transmembrane</keyword>
<feature type="transmembrane region" description="Helical" evidence="9">
    <location>
        <begin position="121"/>
        <end position="143"/>
    </location>
</feature>
<evidence type="ECO:0000256" key="7">
    <source>
        <dbReference type="ARBA" id="ARBA00023170"/>
    </source>
</evidence>
<dbReference type="EMBL" id="KQ978081">
    <property type="protein sequence ID" value="KYM97081.1"/>
    <property type="molecule type" value="Genomic_DNA"/>
</dbReference>
<dbReference type="Proteomes" id="UP000078542">
    <property type="component" value="Unassembled WGS sequence"/>
</dbReference>
<dbReference type="PANTHER" id="PTHR21137">
    <property type="entry name" value="ODORANT RECEPTOR"/>
    <property type="match status" value="1"/>
</dbReference>
<evidence type="ECO:0000256" key="3">
    <source>
        <dbReference type="ARBA" id="ARBA00022692"/>
    </source>
</evidence>
<dbReference type="GO" id="GO:0005886">
    <property type="term" value="C:plasma membrane"/>
    <property type="evidence" value="ECO:0007669"/>
    <property type="project" value="UniProtKB-SubCell"/>
</dbReference>
<feature type="transmembrane region" description="Helical" evidence="9">
    <location>
        <begin position="552"/>
        <end position="573"/>
    </location>
</feature>
<feature type="transmembrane region" description="Helical" evidence="9">
    <location>
        <begin position="1788"/>
        <end position="1816"/>
    </location>
</feature>
<feature type="transmembrane region" description="Helical" evidence="9">
    <location>
        <begin position="1052"/>
        <end position="1080"/>
    </location>
</feature>
<feature type="transmembrane region" description="Helical" evidence="9">
    <location>
        <begin position="164"/>
        <end position="183"/>
    </location>
</feature>
<feature type="transmembrane region" description="Helical" evidence="9">
    <location>
        <begin position="1441"/>
        <end position="1460"/>
    </location>
</feature>
<dbReference type="GO" id="GO:0005549">
    <property type="term" value="F:odorant binding"/>
    <property type="evidence" value="ECO:0007669"/>
    <property type="project" value="InterPro"/>
</dbReference>
<organism evidence="10 11">
    <name type="scientific">Cyphomyrmex costatus</name>
    <dbReference type="NCBI Taxonomy" id="456900"/>
    <lineage>
        <taxon>Eukaryota</taxon>
        <taxon>Metazoa</taxon>
        <taxon>Ecdysozoa</taxon>
        <taxon>Arthropoda</taxon>
        <taxon>Hexapoda</taxon>
        <taxon>Insecta</taxon>
        <taxon>Pterygota</taxon>
        <taxon>Neoptera</taxon>
        <taxon>Endopterygota</taxon>
        <taxon>Hymenoptera</taxon>
        <taxon>Apocrita</taxon>
        <taxon>Aculeata</taxon>
        <taxon>Formicoidea</taxon>
        <taxon>Formicidae</taxon>
        <taxon>Myrmicinae</taxon>
        <taxon>Cyphomyrmex</taxon>
    </lineage>
</organism>
<keyword evidence="11" id="KW-1185">Reference proteome</keyword>
<feature type="transmembrane region" description="Helical" evidence="9">
    <location>
        <begin position="1836"/>
        <end position="1858"/>
    </location>
</feature>